<keyword evidence="3" id="KW-0540">Nuclease</keyword>
<name>A0A5C6EF24_9BACT</name>
<organism evidence="3 4">
    <name type="scientific">Rubripirellula tenax</name>
    <dbReference type="NCBI Taxonomy" id="2528015"/>
    <lineage>
        <taxon>Bacteria</taxon>
        <taxon>Pseudomonadati</taxon>
        <taxon>Planctomycetota</taxon>
        <taxon>Planctomycetia</taxon>
        <taxon>Pirellulales</taxon>
        <taxon>Pirellulaceae</taxon>
        <taxon>Rubripirellula</taxon>
    </lineage>
</organism>
<evidence type="ECO:0000313" key="4">
    <source>
        <dbReference type="Proteomes" id="UP000318288"/>
    </source>
</evidence>
<evidence type="ECO:0000256" key="1">
    <source>
        <dbReference type="SAM" id="MobiDB-lite"/>
    </source>
</evidence>
<protein>
    <submittedName>
        <fullName evidence="3">Endonuclease/Exonuclease/phosphatase family protein</fullName>
    </submittedName>
</protein>
<dbReference type="Pfam" id="PF03372">
    <property type="entry name" value="Exo_endo_phos"/>
    <property type="match status" value="1"/>
</dbReference>
<sequence>MRRATLPPSDENSALRFQLTSIYSCLATGLLFSFIGCDRVAKPVAPPTADVSVASEPARITAEAPAPVSTETPAAVPTDSASVAPHVGEKIRILAWNIESDGANADVIADQLDAMPRYDVYGFSEVRPLDFAVIKDRLGDEYTCRYSKSGYDDRLAYAIRSDRFEIVEQYEIKNFEDHVLNPGNYRSPYITVVKDLKSGQTLTLMLNHLARGKAEVRAMQAAGLRAWAAAQGDEPIVAIGDYNFDYVFATDKGNESFDEFLRDDTFVWLRPEPMIDSNWFDGDGDGNDDYPGSLLDFAFVAGTAKEWKAECRVLVRDQDFPDDKTTSDHRPIELTIWPSW</sequence>
<dbReference type="Proteomes" id="UP000318288">
    <property type="component" value="Unassembled WGS sequence"/>
</dbReference>
<dbReference type="AlphaFoldDB" id="A0A5C6EF24"/>
<keyword evidence="3" id="KW-0255">Endonuclease</keyword>
<dbReference type="SUPFAM" id="SSF56219">
    <property type="entry name" value="DNase I-like"/>
    <property type="match status" value="1"/>
</dbReference>
<keyword evidence="3" id="KW-0269">Exonuclease</keyword>
<dbReference type="Gene3D" id="3.60.10.10">
    <property type="entry name" value="Endonuclease/exonuclease/phosphatase"/>
    <property type="match status" value="1"/>
</dbReference>
<evidence type="ECO:0000313" key="3">
    <source>
        <dbReference type="EMBL" id="TWU46291.1"/>
    </source>
</evidence>
<feature type="region of interest" description="Disordered" evidence="1">
    <location>
        <begin position="60"/>
        <end position="81"/>
    </location>
</feature>
<keyword evidence="3" id="KW-0378">Hydrolase</keyword>
<comment type="caution">
    <text evidence="3">The sequence shown here is derived from an EMBL/GenBank/DDBJ whole genome shotgun (WGS) entry which is preliminary data.</text>
</comment>
<dbReference type="GO" id="GO:0004527">
    <property type="term" value="F:exonuclease activity"/>
    <property type="evidence" value="ECO:0007669"/>
    <property type="project" value="UniProtKB-KW"/>
</dbReference>
<dbReference type="GO" id="GO:0004519">
    <property type="term" value="F:endonuclease activity"/>
    <property type="evidence" value="ECO:0007669"/>
    <property type="project" value="UniProtKB-KW"/>
</dbReference>
<evidence type="ECO:0000259" key="2">
    <source>
        <dbReference type="Pfam" id="PF03372"/>
    </source>
</evidence>
<accession>A0A5C6EF24</accession>
<dbReference type="InterPro" id="IPR005135">
    <property type="entry name" value="Endo/exonuclease/phosphatase"/>
</dbReference>
<dbReference type="InterPro" id="IPR036691">
    <property type="entry name" value="Endo/exonu/phosph_ase_sf"/>
</dbReference>
<keyword evidence="4" id="KW-1185">Reference proteome</keyword>
<dbReference type="EMBL" id="SJPW01000008">
    <property type="protein sequence ID" value="TWU46291.1"/>
    <property type="molecule type" value="Genomic_DNA"/>
</dbReference>
<feature type="domain" description="Endonuclease/exonuclease/phosphatase" evidence="2">
    <location>
        <begin position="95"/>
        <end position="329"/>
    </location>
</feature>
<gene>
    <name evidence="3" type="ORF">Poly51_56870</name>
</gene>
<proteinExistence type="predicted"/>
<reference evidence="3 4" key="1">
    <citation type="submission" date="2019-02" db="EMBL/GenBank/DDBJ databases">
        <title>Deep-cultivation of Planctomycetes and their phenomic and genomic characterization uncovers novel biology.</title>
        <authorList>
            <person name="Wiegand S."/>
            <person name="Jogler M."/>
            <person name="Boedeker C."/>
            <person name="Pinto D."/>
            <person name="Vollmers J."/>
            <person name="Rivas-Marin E."/>
            <person name="Kohn T."/>
            <person name="Peeters S.H."/>
            <person name="Heuer A."/>
            <person name="Rast P."/>
            <person name="Oberbeckmann S."/>
            <person name="Bunk B."/>
            <person name="Jeske O."/>
            <person name="Meyerdierks A."/>
            <person name="Storesund J.E."/>
            <person name="Kallscheuer N."/>
            <person name="Luecker S."/>
            <person name="Lage O.M."/>
            <person name="Pohl T."/>
            <person name="Merkel B.J."/>
            <person name="Hornburger P."/>
            <person name="Mueller R.-W."/>
            <person name="Bruemmer F."/>
            <person name="Labrenz M."/>
            <person name="Spormann A.M."/>
            <person name="Op Den Camp H."/>
            <person name="Overmann J."/>
            <person name="Amann R."/>
            <person name="Jetten M.S.M."/>
            <person name="Mascher T."/>
            <person name="Medema M.H."/>
            <person name="Devos D.P."/>
            <person name="Kaster A.-K."/>
            <person name="Ovreas L."/>
            <person name="Rohde M."/>
            <person name="Galperin M.Y."/>
            <person name="Jogler C."/>
        </authorList>
    </citation>
    <scope>NUCLEOTIDE SEQUENCE [LARGE SCALE GENOMIC DNA]</scope>
    <source>
        <strain evidence="3 4">Poly51</strain>
    </source>
</reference>